<evidence type="ECO:0008006" key="3">
    <source>
        <dbReference type="Google" id="ProtNLM"/>
    </source>
</evidence>
<organism evidence="1 2">
    <name type="scientific">Demequina litorisediminis</name>
    <dbReference type="NCBI Taxonomy" id="1849022"/>
    <lineage>
        <taxon>Bacteria</taxon>
        <taxon>Bacillati</taxon>
        <taxon>Actinomycetota</taxon>
        <taxon>Actinomycetes</taxon>
        <taxon>Micrococcales</taxon>
        <taxon>Demequinaceae</taxon>
        <taxon>Demequina</taxon>
    </lineage>
</organism>
<accession>A0ABQ6IGV0</accession>
<dbReference type="Proteomes" id="UP001157125">
    <property type="component" value="Unassembled WGS sequence"/>
</dbReference>
<comment type="caution">
    <text evidence="1">The sequence shown here is derived from an EMBL/GenBank/DDBJ whole genome shotgun (WGS) entry which is preliminary data.</text>
</comment>
<gene>
    <name evidence="1" type="ORF">GCM10025876_27440</name>
</gene>
<keyword evidence="2" id="KW-1185">Reference proteome</keyword>
<protein>
    <recommendedName>
        <fullName evidence="3">CobQ/CobB/MinD/ParA nucleotide binding domain-containing protein</fullName>
    </recommendedName>
</protein>
<proteinExistence type="predicted"/>
<sequence length="173" mass="18372">MWNAARDAAHATVVDCGFGLERDEELTYDTRAPQRHAATLSALEAADVVVAVGSAEPLGIQRLIHGLADLREAGITQPVVVVNRVRADVAGSRPDEAVADALTRYAGVERVWTLPWDPTAADAATLAGRTLVERAPRSRLRRAIAGLAQFLSDDPTWPASARTVPAPPAALSH</sequence>
<dbReference type="RefSeq" id="WP_284328630.1">
    <property type="nucleotide sequence ID" value="NZ_BSUN01000001.1"/>
</dbReference>
<evidence type="ECO:0000313" key="1">
    <source>
        <dbReference type="EMBL" id="GMA36540.1"/>
    </source>
</evidence>
<dbReference type="Gene3D" id="3.40.50.300">
    <property type="entry name" value="P-loop containing nucleotide triphosphate hydrolases"/>
    <property type="match status" value="1"/>
</dbReference>
<dbReference type="EMBL" id="BSUN01000001">
    <property type="protein sequence ID" value="GMA36540.1"/>
    <property type="molecule type" value="Genomic_DNA"/>
</dbReference>
<reference evidence="2" key="1">
    <citation type="journal article" date="2019" name="Int. J. Syst. Evol. Microbiol.">
        <title>The Global Catalogue of Microorganisms (GCM) 10K type strain sequencing project: providing services to taxonomists for standard genome sequencing and annotation.</title>
        <authorList>
            <consortium name="The Broad Institute Genomics Platform"/>
            <consortium name="The Broad Institute Genome Sequencing Center for Infectious Disease"/>
            <person name="Wu L."/>
            <person name="Ma J."/>
        </authorList>
    </citation>
    <scope>NUCLEOTIDE SEQUENCE [LARGE SCALE GENOMIC DNA]</scope>
    <source>
        <strain evidence="2">NBRC 112299</strain>
    </source>
</reference>
<name>A0ABQ6IGV0_9MICO</name>
<dbReference type="InterPro" id="IPR027417">
    <property type="entry name" value="P-loop_NTPase"/>
</dbReference>
<dbReference type="SUPFAM" id="SSF52540">
    <property type="entry name" value="P-loop containing nucleoside triphosphate hydrolases"/>
    <property type="match status" value="1"/>
</dbReference>
<evidence type="ECO:0000313" key="2">
    <source>
        <dbReference type="Proteomes" id="UP001157125"/>
    </source>
</evidence>